<comment type="caution">
    <text evidence="2">The sequence shown here is derived from an EMBL/GenBank/DDBJ whole genome shotgun (WGS) entry which is preliminary data.</text>
</comment>
<proteinExistence type="predicted"/>
<dbReference type="EMBL" id="BAAARV010000071">
    <property type="protein sequence ID" value="GAA2371323.1"/>
    <property type="molecule type" value="Genomic_DNA"/>
</dbReference>
<reference evidence="2 3" key="1">
    <citation type="journal article" date="2019" name="Int. J. Syst. Evol. Microbiol.">
        <title>The Global Catalogue of Microorganisms (GCM) 10K type strain sequencing project: providing services to taxonomists for standard genome sequencing and annotation.</title>
        <authorList>
            <consortium name="The Broad Institute Genomics Platform"/>
            <consortium name="The Broad Institute Genome Sequencing Center for Infectious Disease"/>
            <person name="Wu L."/>
            <person name="Ma J."/>
        </authorList>
    </citation>
    <scope>NUCLEOTIDE SEQUENCE [LARGE SCALE GENOMIC DNA]</scope>
    <source>
        <strain evidence="2 3">JCM 3272</strain>
    </source>
</reference>
<sequence>MPVGSTYGGRVDEVTIGRGALAGRGVYAARDFAAGEVVVAYRLRPLDEDEYRALPPGEDLFVHSYGGRRYLYPPPARFVNHADDPSCYQDFERGCDVARRPIAKGEPVTIDAAEETAHELGTFLDALRAGPARDLPRLVAAGATLWRRGAAARGRDAVVTGLTDEERAALTDAEWLVGTGRWEALCSARAGTAHLSLLLKVIAGNWQLVYLHVG</sequence>
<evidence type="ECO:0000259" key="1">
    <source>
        <dbReference type="PROSITE" id="PS50280"/>
    </source>
</evidence>
<accession>A0ABN3H852</accession>
<dbReference type="SUPFAM" id="SSF82199">
    <property type="entry name" value="SET domain"/>
    <property type="match status" value="1"/>
</dbReference>
<dbReference type="Proteomes" id="UP001501444">
    <property type="component" value="Unassembled WGS sequence"/>
</dbReference>
<dbReference type="Pfam" id="PF00856">
    <property type="entry name" value="SET"/>
    <property type="match status" value="1"/>
</dbReference>
<dbReference type="SMART" id="SM00317">
    <property type="entry name" value="SET"/>
    <property type="match status" value="1"/>
</dbReference>
<organism evidence="2 3">
    <name type="scientific">Dactylosporangium salmoneum</name>
    <dbReference type="NCBI Taxonomy" id="53361"/>
    <lineage>
        <taxon>Bacteria</taxon>
        <taxon>Bacillati</taxon>
        <taxon>Actinomycetota</taxon>
        <taxon>Actinomycetes</taxon>
        <taxon>Micromonosporales</taxon>
        <taxon>Micromonosporaceae</taxon>
        <taxon>Dactylosporangium</taxon>
    </lineage>
</organism>
<feature type="domain" description="SET" evidence="1">
    <location>
        <begin position="12"/>
        <end position="113"/>
    </location>
</feature>
<dbReference type="PROSITE" id="PS50280">
    <property type="entry name" value="SET"/>
    <property type="match status" value="1"/>
</dbReference>
<protein>
    <recommendedName>
        <fullName evidence="1">SET domain-containing protein</fullName>
    </recommendedName>
</protein>
<evidence type="ECO:0000313" key="2">
    <source>
        <dbReference type="EMBL" id="GAA2371323.1"/>
    </source>
</evidence>
<dbReference type="InterPro" id="IPR001214">
    <property type="entry name" value="SET_dom"/>
</dbReference>
<keyword evidence="3" id="KW-1185">Reference proteome</keyword>
<dbReference type="Gene3D" id="2.170.270.10">
    <property type="entry name" value="SET domain"/>
    <property type="match status" value="1"/>
</dbReference>
<evidence type="ECO:0000313" key="3">
    <source>
        <dbReference type="Proteomes" id="UP001501444"/>
    </source>
</evidence>
<name>A0ABN3H852_9ACTN</name>
<gene>
    <name evidence="2" type="ORF">GCM10010170_072680</name>
</gene>
<dbReference type="InterPro" id="IPR046341">
    <property type="entry name" value="SET_dom_sf"/>
</dbReference>